<dbReference type="InterPro" id="IPR027883">
    <property type="entry name" value="Redic1-like"/>
</dbReference>
<proteinExistence type="predicted"/>
<dbReference type="Pfam" id="PF15089">
    <property type="entry name" value="Redic1-like"/>
    <property type="match status" value="1"/>
</dbReference>
<evidence type="ECO:0000256" key="1">
    <source>
        <dbReference type="SAM" id="MobiDB-lite"/>
    </source>
</evidence>
<dbReference type="EMBL" id="KB110502">
    <property type="protein sequence ID" value="ELK27161.1"/>
    <property type="molecule type" value="Genomic_DNA"/>
</dbReference>
<keyword evidence="3" id="KW-1185">Reference proteome</keyword>
<dbReference type="PANTHER" id="PTHR35158">
    <property type="entry name" value="CDNA SEQUENCE CN725425"/>
    <property type="match status" value="1"/>
</dbReference>
<organism evidence="2 3">
    <name type="scientific">Myotis davidii</name>
    <name type="common">David's myotis</name>
    <dbReference type="NCBI Taxonomy" id="225400"/>
    <lineage>
        <taxon>Eukaryota</taxon>
        <taxon>Metazoa</taxon>
        <taxon>Chordata</taxon>
        <taxon>Craniata</taxon>
        <taxon>Vertebrata</taxon>
        <taxon>Euteleostomi</taxon>
        <taxon>Mammalia</taxon>
        <taxon>Eutheria</taxon>
        <taxon>Laurasiatheria</taxon>
        <taxon>Chiroptera</taxon>
        <taxon>Yangochiroptera</taxon>
        <taxon>Vespertilionidae</taxon>
        <taxon>Myotis</taxon>
    </lineage>
</organism>
<dbReference type="PANTHER" id="PTHR35158:SF1">
    <property type="entry name" value="CDNA SEQUENCE CN725425"/>
    <property type="match status" value="1"/>
</dbReference>
<dbReference type="eggNOG" id="KOG3320">
    <property type="taxonomic scope" value="Eukaryota"/>
</dbReference>
<feature type="compositionally biased region" description="Basic and acidic residues" evidence="1">
    <location>
        <begin position="221"/>
        <end position="233"/>
    </location>
</feature>
<feature type="region of interest" description="Disordered" evidence="1">
    <location>
        <begin position="173"/>
        <end position="233"/>
    </location>
</feature>
<accession>L5LM96</accession>
<evidence type="ECO:0000313" key="3">
    <source>
        <dbReference type="Proteomes" id="UP000010556"/>
    </source>
</evidence>
<feature type="compositionally biased region" description="Low complexity" evidence="1">
    <location>
        <begin position="186"/>
        <end position="210"/>
    </location>
</feature>
<sequence length="365" mass="41255">MKLLGVLSPVKNSTVSLDLLNLYVVNQISCQKKTPETMRKPIHVNMNRDIKMPLKKHDLELPMSPPCVPSKLCIDDLESSMHHQRLGSKEELGPVQLSQGMDSYRIFEPQFNRVENCSFTPSSFSAELSSNRNVTEQNFIPRIAPSPQKVACEKKQNEQNLIEEGRTCSIKGAPKSTKKIFNNNDSSQSSLSSSYSPRATDSCFSSSSEMPSDDEDQTLQKIEDSSRRSIKTEETTNNFYLERMAEFPRDRIVKNNEKIHKQTESFHQVSVKNNTDQSAQSQHNSTQVLQNQTSNNCTVQFVRCDAWVQTESEPVMKERLDAAIQCDIISQCKCRSNESSLCNVERCSENIKADTTGGQEILKNN</sequence>
<reference evidence="3" key="1">
    <citation type="journal article" date="2013" name="Science">
        <title>Comparative analysis of bat genomes provides insight into the evolution of flight and immunity.</title>
        <authorList>
            <person name="Zhang G."/>
            <person name="Cowled C."/>
            <person name="Shi Z."/>
            <person name="Huang Z."/>
            <person name="Bishop-Lilly K.A."/>
            <person name="Fang X."/>
            <person name="Wynne J.W."/>
            <person name="Xiong Z."/>
            <person name="Baker M.L."/>
            <person name="Zhao W."/>
            <person name="Tachedjian M."/>
            <person name="Zhu Y."/>
            <person name="Zhou P."/>
            <person name="Jiang X."/>
            <person name="Ng J."/>
            <person name="Yang L."/>
            <person name="Wu L."/>
            <person name="Xiao J."/>
            <person name="Feng Y."/>
            <person name="Chen Y."/>
            <person name="Sun X."/>
            <person name="Zhang Y."/>
            <person name="Marsh G.A."/>
            <person name="Crameri G."/>
            <person name="Broder C.C."/>
            <person name="Frey K.G."/>
            <person name="Wang L.F."/>
            <person name="Wang J."/>
        </authorList>
    </citation>
    <scope>NUCLEOTIDE SEQUENCE [LARGE SCALE GENOMIC DNA]</scope>
</reference>
<name>L5LM96_MYODS</name>
<gene>
    <name evidence="2" type="ORF">MDA_GLEAN10015767</name>
</gene>
<dbReference type="AlphaFoldDB" id="L5LM96"/>
<protein>
    <submittedName>
        <fullName evidence="2">Uncharacterized protein</fullName>
    </submittedName>
</protein>
<evidence type="ECO:0000313" key="2">
    <source>
        <dbReference type="EMBL" id="ELK27161.1"/>
    </source>
</evidence>
<dbReference type="Proteomes" id="UP000010556">
    <property type="component" value="Unassembled WGS sequence"/>
</dbReference>